<dbReference type="RefSeq" id="WP_119899533.1">
    <property type="nucleotide sequence ID" value="NZ_QNRC01000004.1"/>
</dbReference>
<name>A0A419A450_9RHOB</name>
<keyword evidence="3" id="KW-1185">Reference proteome</keyword>
<organism evidence="2 3">
    <name type="scientific">Paracoccus siganidrum</name>
    <dbReference type="NCBI Taxonomy" id="1276757"/>
    <lineage>
        <taxon>Bacteria</taxon>
        <taxon>Pseudomonadati</taxon>
        <taxon>Pseudomonadota</taxon>
        <taxon>Alphaproteobacteria</taxon>
        <taxon>Rhodobacterales</taxon>
        <taxon>Paracoccaceae</taxon>
        <taxon>Paracoccus</taxon>
    </lineage>
</organism>
<evidence type="ECO:0000313" key="3">
    <source>
        <dbReference type="Proteomes" id="UP000283587"/>
    </source>
</evidence>
<accession>A0A419A450</accession>
<dbReference type="OrthoDB" id="7775267at2"/>
<dbReference type="Proteomes" id="UP000283587">
    <property type="component" value="Unassembled WGS sequence"/>
</dbReference>
<gene>
    <name evidence="2" type="ORF">D3P05_16240</name>
</gene>
<dbReference type="EMBL" id="QZEW01000075">
    <property type="protein sequence ID" value="RJL08418.1"/>
    <property type="molecule type" value="Genomic_DNA"/>
</dbReference>
<comment type="caution">
    <text evidence="2">The sequence shown here is derived from an EMBL/GenBank/DDBJ whole genome shotgun (WGS) entry which is preliminary data.</text>
</comment>
<dbReference type="Pfam" id="PF20557">
    <property type="entry name" value="DnaT_2"/>
    <property type="match status" value="1"/>
</dbReference>
<evidence type="ECO:0000313" key="2">
    <source>
        <dbReference type="EMBL" id="RJL08418.1"/>
    </source>
</evidence>
<protein>
    <recommendedName>
        <fullName evidence="1">Putative DnaT-like domain-containing protein</fullName>
    </recommendedName>
</protein>
<sequence length="149" mass="16069">MPLVVGNLLIDPEANSFISLADADAYLEAEGAGAWQAAPTEAKEAALVNASRWMAVSLNWCHKDLSDEELIVVGRAAARLAVQALTVDLWAPENVGKDAKRYKAGSVEVEYQNRRPVAGPVAAGKRFPWLLPMLGSLISSGTSRWLLRV</sequence>
<feature type="domain" description="Putative DnaT-like" evidence="1">
    <location>
        <begin position="1"/>
        <end position="66"/>
    </location>
</feature>
<proteinExistence type="predicted"/>
<dbReference type="AlphaFoldDB" id="A0A419A450"/>
<dbReference type="InterPro" id="IPR046787">
    <property type="entry name" value="DnaT_2"/>
</dbReference>
<reference evidence="3" key="1">
    <citation type="submission" date="2018-09" db="EMBL/GenBank/DDBJ databases">
        <title>Paracoccus onubensis nov. sp. a moderate halophilic bacterium isolated from Gruta de las Maravillas (Aracena, Spain).</title>
        <authorList>
            <person name="Jurado V."/>
            <person name="Gutierrez-Patricio S."/>
            <person name="Gonzalez-Pimentel J.L."/>
            <person name="Miller A.Z."/>
            <person name="Laiz L."/>
            <person name="Saiz-Jimenez C."/>
        </authorList>
    </citation>
    <scope>NUCLEOTIDE SEQUENCE [LARGE SCALE GENOMIC DNA]</scope>
    <source>
        <strain evidence="3">DSM 26381</strain>
    </source>
</reference>
<evidence type="ECO:0000259" key="1">
    <source>
        <dbReference type="Pfam" id="PF20557"/>
    </source>
</evidence>